<dbReference type="SUPFAM" id="SSF48208">
    <property type="entry name" value="Six-hairpin glycosidases"/>
    <property type="match status" value="1"/>
</dbReference>
<gene>
    <name evidence="3" type="ORF">FO440_02975</name>
</gene>
<feature type="chain" id="PRO_5021752758" description="Ricin B lectin domain-containing protein" evidence="1">
    <location>
        <begin position="22"/>
        <end position="499"/>
    </location>
</feature>
<dbReference type="SMART" id="SM00458">
    <property type="entry name" value="RICIN"/>
    <property type="match status" value="1"/>
</dbReference>
<keyword evidence="4" id="KW-1185">Reference proteome</keyword>
<protein>
    <recommendedName>
        <fullName evidence="2">Ricin B lectin domain-containing protein</fullName>
    </recommendedName>
</protein>
<sequence>MKLFYLLATTVLLVNADLSFAQTSGITSGGIYSLKSKSSGKMLDVSNASVDNGAAIDGWTDTKTDAERWIVKLISKNTYTLTNVGSGKLLHAGASPADSVKADQADTNSDDVKWVIKKAGSGAYFLQSAANPAFALNLGVGAVDGAKVTFAKAGNADAQKWIFKKEIAQETAPTLATAEKAFDDWYNGYKVETLKGFWGQAEMMEVVLDAYEVTKDPKYKSKFDALYTNFIQKNKEDWMYNNYNDDISWAVLFCVRGYLLTGNKTYLAKAKDQYDKMYARAFSNTYGGGLIWFQTKTSKNSCIEGPAMVAACYLAQATGDKTYYDKAIALYSWSKIYLFDPATGKVNDNVDLNKKSEKLRISNWSSTYNQGTFMGAAVMLYNYTKEYTYLDEAEKIAQYSRDVMFKGKVMDNEDGGDDLPGFKGIFARYAHKYTVETGKTELVDWLALNAKVAYNNRNSAGIIHTKWATRTTEDAAKPKGSFGASTAVSLLINSYSLKK</sequence>
<evidence type="ECO:0000259" key="2">
    <source>
        <dbReference type="SMART" id="SM00458"/>
    </source>
</evidence>
<dbReference type="EMBL" id="VLPK01000001">
    <property type="protein sequence ID" value="TSJ43169.1"/>
    <property type="molecule type" value="Genomic_DNA"/>
</dbReference>
<feature type="domain" description="Ricin B lectin" evidence="2">
    <location>
        <begin position="29"/>
        <end position="164"/>
    </location>
</feature>
<dbReference type="AlphaFoldDB" id="A0A556MTN2"/>
<feature type="signal peptide" evidence="1">
    <location>
        <begin position="1"/>
        <end position="21"/>
    </location>
</feature>
<evidence type="ECO:0000256" key="1">
    <source>
        <dbReference type="SAM" id="SignalP"/>
    </source>
</evidence>
<proteinExistence type="predicted"/>
<dbReference type="InterPro" id="IPR035992">
    <property type="entry name" value="Ricin_B-like_lectins"/>
</dbReference>
<keyword evidence="1" id="KW-0732">Signal</keyword>
<dbReference type="PROSITE" id="PS50231">
    <property type="entry name" value="RICIN_B_LECTIN"/>
    <property type="match status" value="1"/>
</dbReference>
<dbReference type="OrthoDB" id="6387072at2"/>
<dbReference type="Pfam" id="PF03663">
    <property type="entry name" value="Glyco_hydro_76"/>
    <property type="match status" value="1"/>
</dbReference>
<dbReference type="InterPro" id="IPR053169">
    <property type="entry name" value="MUG_Protein"/>
</dbReference>
<dbReference type="GO" id="GO:0005975">
    <property type="term" value="P:carbohydrate metabolic process"/>
    <property type="evidence" value="ECO:0007669"/>
    <property type="project" value="InterPro"/>
</dbReference>
<evidence type="ECO:0000313" key="3">
    <source>
        <dbReference type="EMBL" id="TSJ43169.1"/>
    </source>
</evidence>
<dbReference type="PANTHER" id="PTHR47791:SF3">
    <property type="entry name" value="MEIOTICALLY UP-REGULATED GENE 191 PROTEIN"/>
    <property type="match status" value="1"/>
</dbReference>
<organism evidence="3 4">
    <name type="scientific">Mucilaginibacter corticis</name>
    <dbReference type="NCBI Taxonomy" id="2597670"/>
    <lineage>
        <taxon>Bacteria</taxon>
        <taxon>Pseudomonadati</taxon>
        <taxon>Bacteroidota</taxon>
        <taxon>Sphingobacteriia</taxon>
        <taxon>Sphingobacteriales</taxon>
        <taxon>Sphingobacteriaceae</taxon>
        <taxon>Mucilaginibacter</taxon>
    </lineage>
</organism>
<dbReference type="InterPro" id="IPR005198">
    <property type="entry name" value="Glyco_hydro_76"/>
</dbReference>
<dbReference type="Gene3D" id="2.80.10.50">
    <property type="match status" value="1"/>
</dbReference>
<dbReference type="RefSeq" id="WP_144246734.1">
    <property type="nucleotide sequence ID" value="NZ_VLPK01000001.1"/>
</dbReference>
<dbReference type="Gene3D" id="1.50.10.20">
    <property type="match status" value="1"/>
</dbReference>
<dbReference type="Proteomes" id="UP000318733">
    <property type="component" value="Unassembled WGS sequence"/>
</dbReference>
<dbReference type="Pfam" id="PF14200">
    <property type="entry name" value="RicinB_lectin_2"/>
    <property type="match status" value="1"/>
</dbReference>
<dbReference type="SUPFAM" id="SSF50370">
    <property type="entry name" value="Ricin B-like lectins"/>
    <property type="match status" value="1"/>
</dbReference>
<reference evidence="3 4" key="1">
    <citation type="submission" date="2019-07" db="EMBL/GenBank/DDBJ databases">
        <authorList>
            <person name="Huq M.A."/>
        </authorList>
    </citation>
    <scope>NUCLEOTIDE SEQUENCE [LARGE SCALE GENOMIC DNA]</scope>
    <source>
        <strain evidence="3 4">MAH-19</strain>
    </source>
</reference>
<dbReference type="InterPro" id="IPR008928">
    <property type="entry name" value="6-hairpin_glycosidase_sf"/>
</dbReference>
<evidence type="ECO:0000313" key="4">
    <source>
        <dbReference type="Proteomes" id="UP000318733"/>
    </source>
</evidence>
<comment type="caution">
    <text evidence="3">The sequence shown here is derived from an EMBL/GenBank/DDBJ whole genome shotgun (WGS) entry which is preliminary data.</text>
</comment>
<dbReference type="PANTHER" id="PTHR47791">
    <property type="entry name" value="MEIOTICALLY UP-REGULATED GENE 191 PROTEIN"/>
    <property type="match status" value="1"/>
</dbReference>
<accession>A0A556MTN2</accession>
<name>A0A556MTN2_9SPHI</name>
<dbReference type="CDD" id="cd00161">
    <property type="entry name" value="beta-trefoil_Ricin-like"/>
    <property type="match status" value="1"/>
</dbReference>
<dbReference type="InterPro" id="IPR000772">
    <property type="entry name" value="Ricin_B_lectin"/>
</dbReference>